<name>A0A1W0XD19_HYPEX</name>
<dbReference type="GO" id="GO:0019677">
    <property type="term" value="P:NAD+ catabolic process"/>
    <property type="evidence" value="ECO:0007669"/>
    <property type="project" value="UniProtKB-ARBA"/>
</dbReference>
<dbReference type="GO" id="GO:0044297">
    <property type="term" value="C:cell body"/>
    <property type="evidence" value="ECO:0007669"/>
    <property type="project" value="UniProtKB-ARBA"/>
</dbReference>
<dbReference type="GO" id="GO:0048678">
    <property type="term" value="P:response to axon injury"/>
    <property type="evidence" value="ECO:0007669"/>
    <property type="project" value="InterPro"/>
</dbReference>
<comment type="similarity">
    <text evidence="2">Belongs to the SARM1 family.</text>
</comment>
<evidence type="ECO:0000256" key="11">
    <source>
        <dbReference type="SAM" id="MobiDB-lite"/>
    </source>
</evidence>
<dbReference type="SUPFAM" id="SSF47769">
    <property type="entry name" value="SAM/Pointed domain"/>
    <property type="match status" value="2"/>
</dbReference>
<feature type="region of interest" description="Disordered" evidence="11">
    <location>
        <begin position="58"/>
        <end position="200"/>
    </location>
</feature>
<dbReference type="InterPro" id="IPR013761">
    <property type="entry name" value="SAM/pointed_sf"/>
</dbReference>
<keyword evidence="8" id="KW-0391">Immunity</keyword>
<dbReference type="InterPro" id="IPR035897">
    <property type="entry name" value="Toll_tir_struct_dom_sf"/>
</dbReference>
<dbReference type="AlphaFoldDB" id="A0A1W0XD19"/>
<keyword evidence="7" id="KW-0378">Hydrolase</keyword>
<comment type="subcellular location">
    <subcellularLocation>
        <location evidence="1">Cytoplasm</location>
    </subcellularLocation>
</comment>
<evidence type="ECO:0000313" key="14">
    <source>
        <dbReference type="EMBL" id="OQV25374.1"/>
    </source>
</evidence>
<evidence type="ECO:0000313" key="15">
    <source>
        <dbReference type="Proteomes" id="UP000192578"/>
    </source>
</evidence>
<dbReference type="EC" id="3.2.2.6" evidence="3"/>
<feature type="region of interest" description="Disordered" evidence="11">
    <location>
        <begin position="1"/>
        <end position="45"/>
    </location>
</feature>
<keyword evidence="5" id="KW-0399">Innate immunity</keyword>
<evidence type="ECO:0000256" key="5">
    <source>
        <dbReference type="ARBA" id="ARBA00022588"/>
    </source>
</evidence>
<dbReference type="PANTHER" id="PTHR22998">
    <property type="entry name" value="SARM1"/>
    <property type="match status" value="1"/>
</dbReference>
<dbReference type="InterPro" id="IPR016024">
    <property type="entry name" value="ARM-type_fold"/>
</dbReference>
<dbReference type="InterPro" id="IPR011989">
    <property type="entry name" value="ARM-like"/>
</dbReference>
<keyword evidence="6" id="KW-0677">Repeat</keyword>
<dbReference type="GO" id="GO:0061809">
    <property type="term" value="F:NAD+ nucleosidase activity, cyclic ADP-ribose generating"/>
    <property type="evidence" value="ECO:0007669"/>
    <property type="project" value="UniProtKB-EC"/>
</dbReference>
<feature type="region of interest" description="Disordered" evidence="11">
    <location>
        <begin position="228"/>
        <end position="282"/>
    </location>
</feature>
<dbReference type="GO" id="GO:0045087">
    <property type="term" value="P:innate immune response"/>
    <property type="evidence" value="ECO:0007669"/>
    <property type="project" value="UniProtKB-KW"/>
</dbReference>
<evidence type="ECO:0000256" key="7">
    <source>
        <dbReference type="ARBA" id="ARBA00022801"/>
    </source>
</evidence>
<dbReference type="GO" id="GO:0035591">
    <property type="term" value="F:signaling adaptor activity"/>
    <property type="evidence" value="ECO:0007669"/>
    <property type="project" value="InterPro"/>
</dbReference>
<dbReference type="InterPro" id="IPR039184">
    <property type="entry name" value="SARM1"/>
</dbReference>
<evidence type="ECO:0000256" key="2">
    <source>
        <dbReference type="ARBA" id="ARBA00008291"/>
    </source>
</evidence>
<dbReference type="GO" id="GO:0007165">
    <property type="term" value="P:signal transduction"/>
    <property type="evidence" value="ECO:0007669"/>
    <property type="project" value="InterPro"/>
</dbReference>
<comment type="caution">
    <text evidence="14">The sequence shown here is derived from an EMBL/GenBank/DDBJ whole genome shotgun (WGS) entry which is preliminary data.</text>
</comment>
<accession>A0A1W0XD19</accession>
<evidence type="ECO:0000259" key="12">
    <source>
        <dbReference type="PROSITE" id="PS50104"/>
    </source>
</evidence>
<dbReference type="SMART" id="SM00255">
    <property type="entry name" value="TIR"/>
    <property type="match status" value="1"/>
</dbReference>
<keyword evidence="15" id="KW-1185">Reference proteome</keyword>
<dbReference type="PROSITE" id="PS50105">
    <property type="entry name" value="SAM_DOMAIN"/>
    <property type="match status" value="1"/>
</dbReference>
<dbReference type="InterPro" id="IPR001660">
    <property type="entry name" value="SAM"/>
</dbReference>
<dbReference type="FunFam" id="1.10.150.50:FF:000043">
    <property type="entry name" value="Sterile alpha and TIR motif-containing 1"/>
    <property type="match status" value="1"/>
</dbReference>
<dbReference type="Proteomes" id="UP000192578">
    <property type="component" value="Unassembled WGS sequence"/>
</dbReference>
<dbReference type="Gene3D" id="3.40.50.10140">
    <property type="entry name" value="Toll/interleukin-1 receptor homology (TIR) domain"/>
    <property type="match status" value="1"/>
</dbReference>
<feature type="compositionally biased region" description="Polar residues" evidence="11">
    <location>
        <begin position="162"/>
        <end position="185"/>
    </location>
</feature>
<dbReference type="SUPFAM" id="SSF52200">
    <property type="entry name" value="Toll/Interleukin receptor TIR domain"/>
    <property type="match status" value="1"/>
</dbReference>
<feature type="compositionally biased region" description="Basic and acidic residues" evidence="11">
    <location>
        <begin position="187"/>
        <end position="197"/>
    </location>
</feature>
<dbReference type="GO" id="GO:0003953">
    <property type="term" value="F:NAD+ nucleosidase activity"/>
    <property type="evidence" value="ECO:0007669"/>
    <property type="project" value="InterPro"/>
</dbReference>
<feature type="compositionally biased region" description="Low complexity" evidence="11">
    <location>
        <begin position="228"/>
        <end position="243"/>
    </location>
</feature>
<gene>
    <name evidence="14" type="ORF">BV898_01052</name>
</gene>
<evidence type="ECO:0000256" key="8">
    <source>
        <dbReference type="ARBA" id="ARBA00022859"/>
    </source>
</evidence>
<dbReference type="Pfam" id="PF07647">
    <property type="entry name" value="SAM_2"/>
    <property type="match status" value="2"/>
</dbReference>
<dbReference type="PROSITE" id="PS50104">
    <property type="entry name" value="TIR"/>
    <property type="match status" value="1"/>
</dbReference>
<feature type="compositionally biased region" description="Low complexity" evidence="11">
    <location>
        <begin position="138"/>
        <end position="149"/>
    </location>
</feature>
<dbReference type="GO" id="GO:0030425">
    <property type="term" value="C:dendrite"/>
    <property type="evidence" value="ECO:0007669"/>
    <property type="project" value="TreeGrafter"/>
</dbReference>
<comment type="catalytic activity">
    <reaction evidence="10">
        <text>NAD(+) + H2O = ADP-D-ribose + nicotinamide + H(+)</text>
        <dbReference type="Rhea" id="RHEA:16301"/>
        <dbReference type="ChEBI" id="CHEBI:15377"/>
        <dbReference type="ChEBI" id="CHEBI:15378"/>
        <dbReference type="ChEBI" id="CHEBI:17154"/>
        <dbReference type="ChEBI" id="CHEBI:57540"/>
        <dbReference type="ChEBI" id="CHEBI:57967"/>
        <dbReference type="EC" id="3.2.2.6"/>
    </reaction>
    <physiologicalReaction direction="left-to-right" evidence="10">
        <dbReference type="Rhea" id="RHEA:16302"/>
    </physiologicalReaction>
</comment>
<evidence type="ECO:0000256" key="6">
    <source>
        <dbReference type="ARBA" id="ARBA00022737"/>
    </source>
</evidence>
<dbReference type="Gene3D" id="1.10.150.50">
    <property type="entry name" value="Transcription Factor, Ets-1"/>
    <property type="match status" value="2"/>
</dbReference>
<dbReference type="InterPro" id="IPR000157">
    <property type="entry name" value="TIR_dom"/>
</dbReference>
<keyword evidence="4" id="KW-0963">Cytoplasm</keyword>
<dbReference type="GO" id="GO:0034128">
    <property type="term" value="P:negative regulation of MyD88-independent toll-like receptor signaling pathway"/>
    <property type="evidence" value="ECO:0007669"/>
    <property type="project" value="InterPro"/>
</dbReference>
<evidence type="ECO:0000256" key="1">
    <source>
        <dbReference type="ARBA" id="ARBA00004496"/>
    </source>
</evidence>
<evidence type="ECO:0000256" key="3">
    <source>
        <dbReference type="ARBA" id="ARBA00011982"/>
    </source>
</evidence>
<feature type="domain" description="SAM" evidence="13">
    <location>
        <begin position="624"/>
        <end position="688"/>
    </location>
</feature>
<sequence length="949" mass="103423">MLKSLKNAMDHRHKKKPGNEPPSPSPSAGAGSSSASATAASNGPPAFVIAPKVFDRRASAESTLNPPASSIYFAGGKGLPPKMSKSPEPQPVVTEPDSPMPVIRSRYGSQDGLLNGRSQTGSPLVERSSHSQSHHHQTSTQSVTVQQRRTVQEIVDGPNGRQVLSYSADRQNSQSKESQITSTEVNGEVKVDADHKVSSSSAGKASLEALDSMGQSLRAACAALSHSSNTTSSSFAGTSSGVGELTQTSRSETAGFQGMQNPDGTFRGATYHSKSKADGVPTVSQGVSTAAVLDQMRSDKTMASMENQVRNTLRQMAEMMDGANGTMSPMLKNKMADDGVVDLLIDNVDSSDQEVSVLSAKVLDRCMNPEAREKLLKKGVDGIVRVATIKGNAESRRVGTGLLEKMLNNSETACSEVVKHGGLDAVLEACKSQDLQTQRSSALALLNLSLYGGQFNQHQMIKQRAQDWLFPLAFGQTDPSTKYFACLCVGSLIANKELEAAVVKSGTLDLVNEFVTDNSPEIFATVYAEQLDPKQSRDVMTRLIPSLESKIAEAQQLAAFHFATEAHARQKKNDLKIFKELGIIEHLKTCASSPNDIASRLAGMALKVLGETVPHRLSQQSPLWTLQDVKHWLQQVGFPTFAKPFAESEVDGDLLLQLTDVTLQEDLKMNSRLQRQRFIRDLHQLKRISDYTSCDPYNIHSFLLGIAPEYAQYTYNLLKSGIDPSVFPFITDDHLKNDAHIENGVHRAKILDAIRKRHSLERGVVMDVRSETDVFISYRRATGSQLASLLKVHLQLRGFSVFIDIDKLDAGAFDQKLIDSVRMAKHFVLVLSPTALDRCIGDDERKDWIHREISAALACKCNIVPVTDPTFCWPSPEVLPEDMRSIGRFNGIRWIHDYQDACVDKLERFLRGDLNIKTLSAASTAAQSSAPQSGAGLSNSSIAYHGSAF</sequence>
<dbReference type="Pfam" id="PF13676">
    <property type="entry name" value="TIR_2"/>
    <property type="match status" value="1"/>
</dbReference>
<feature type="compositionally biased region" description="Low complexity" evidence="11">
    <location>
        <begin position="26"/>
        <end position="45"/>
    </location>
</feature>
<organism evidence="14 15">
    <name type="scientific">Hypsibius exemplaris</name>
    <name type="common">Freshwater tardigrade</name>
    <dbReference type="NCBI Taxonomy" id="2072580"/>
    <lineage>
        <taxon>Eukaryota</taxon>
        <taxon>Metazoa</taxon>
        <taxon>Ecdysozoa</taxon>
        <taxon>Tardigrada</taxon>
        <taxon>Eutardigrada</taxon>
        <taxon>Parachela</taxon>
        <taxon>Hypsibioidea</taxon>
        <taxon>Hypsibiidae</taxon>
        <taxon>Hypsibius</taxon>
    </lineage>
</organism>
<evidence type="ECO:0000256" key="9">
    <source>
        <dbReference type="ARBA" id="ARBA00023027"/>
    </source>
</evidence>
<dbReference type="PANTHER" id="PTHR22998:SF1">
    <property type="entry name" value="NAD(+) HYDROLASE SARM1"/>
    <property type="match status" value="1"/>
</dbReference>
<evidence type="ECO:0000256" key="4">
    <source>
        <dbReference type="ARBA" id="ARBA00022490"/>
    </source>
</evidence>
<dbReference type="Gene3D" id="1.25.10.10">
    <property type="entry name" value="Leucine-rich Repeat Variant"/>
    <property type="match status" value="1"/>
</dbReference>
<reference evidence="15" key="1">
    <citation type="submission" date="2017-01" db="EMBL/GenBank/DDBJ databases">
        <title>Comparative genomics of anhydrobiosis in the tardigrade Hypsibius dujardini.</title>
        <authorList>
            <person name="Yoshida Y."/>
            <person name="Koutsovoulos G."/>
            <person name="Laetsch D."/>
            <person name="Stevens L."/>
            <person name="Kumar S."/>
            <person name="Horikawa D."/>
            <person name="Ishino K."/>
            <person name="Komine S."/>
            <person name="Tomita M."/>
            <person name="Blaxter M."/>
            <person name="Arakawa K."/>
        </authorList>
    </citation>
    <scope>NUCLEOTIDE SEQUENCE [LARGE SCALE GENOMIC DNA]</scope>
    <source>
        <strain evidence="15">Z151</strain>
    </source>
</reference>
<evidence type="ECO:0000256" key="10">
    <source>
        <dbReference type="ARBA" id="ARBA00047304"/>
    </source>
</evidence>
<dbReference type="OrthoDB" id="202764at2759"/>
<proteinExistence type="inferred from homology"/>
<evidence type="ECO:0000259" key="13">
    <source>
        <dbReference type="PROSITE" id="PS50105"/>
    </source>
</evidence>
<dbReference type="GO" id="GO:0005737">
    <property type="term" value="C:cytoplasm"/>
    <property type="evidence" value="ECO:0007669"/>
    <property type="project" value="UniProtKB-SubCell"/>
</dbReference>
<dbReference type="EMBL" id="MTYJ01000003">
    <property type="protein sequence ID" value="OQV25374.1"/>
    <property type="molecule type" value="Genomic_DNA"/>
</dbReference>
<keyword evidence="9" id="KW-0520">NAD</keyword>
<dbReference type="CDD" id="cd09502">
    <property type="entry name" value="SAM_SARM1-like_repeat2"/>
    <property type="match status" value="1"/>
</dbReference>
<protein>
    <recommendedName>
        <fullName evidence="3">ADP-ribosyl cyclase/cyclic ADP-ribose hydrolase</fullName>
        <ecNumber evidence="3">3.2.2.6</ecNumber>
    </recommendedName>
</protein>
<dbReference type="SUPFAM" id="SSF48371">
    <property type="entry name" value="ARM repeat"/>
    <property type="match status" value="1"/>
</dbReference>
<feature type="domain" description="TIR" evidence="12">
    <location>
        <begin position="770"/>
        <end position="914"/>
    </location>
</feature>
<feature type="compositionally biased region" description="Polar residues" evidence="11">
    <location>
        <begin position="245"/>
        <end position="263"/>
    </location>
</feature>
<dbReference type="SMART" id="SM00454">
    <property type="entry name" value="SAM"/>
    <property type="match status" value="2"/>
</dbReference>